<name>A0A3G1KQ15_FORW1</name>
<organism evidence="5 6">
    <name type="scientific">Formimonas warabiya</name>
    <dbReference type="NCBI Taxonomy" id="1761012"/>
    <lineage>
        <taxon>Bacteria</taxon>
        <taxon>Bacillati</taxon>
        <taxon>Bacillota</taxon>
        <taxon>Clostridia</taxon>
        <taxon>Eubacteriales</taxon>
        <taxon>Peptococcaceae</taxon>
        <taxon>Candidatus Formimonas</taxon>
    </lineage>
</organism>
<dbReference type="KEGG" id="fwa:DCMF_06985"/>
<dbReference type="GO" id="GO:0005576">
    <property type="term" value="C:extracellular region"/>
    <property type="evidence" value="ECO:0007669"/>
    <property type="project" value="UniProtKB-SubCell"/>
</dbReference>
<accession>A0A3G1KQ15</accession>
<keyword evidence="3" id="KW-0732">Signal</keyword>
<keyword evidence="2" id="KW-0964">Secreted</keyword>
<dbReference type="Pfam" id="PF24517">
    <property type="entry name" value="CBM96"/>
    <property type="match status" value="1"/>
</dbReference>
<feature type="domain" description="Carbohydrate-binding module family 96" evidence="4">
    <location>
        <begin position="9"/>
        <end position="156"/>
    </location>
</feature>
<dbReference type="InterPro" id="IPR055372">
    <property type="entry name" value="CBM96"/>
</dbReference>
<comment type="subcellular location">
    <subcellularLocation>
        <location evidence="1">Secreted</location>
    </subcellularLocation>
</comment>
<dbReference type="AlphaFoldDB" id="A0A3G1KQ15"/>
<evidence type="ECO:0000256" key="2">
    <source>
        <dbReference type="ARBA" id="ARBA00022525"/>
    </source>
</evidence>
<dbReference type="NCBIfam" id="NF033679">
    <property type="entry name" value="DNRLRE_dom"/>
    <property type="match status" value="1"/>
</dbReference>
<evidence type="ECO:0000313" key="5">
    <source>
        <dbReference type="EMBL" id="ATW24562.1"/>
    </source>
</evidence>
<evidence type="ECO:0000256" key="3">
    <source>
        <dbReference type="ARBA" id="ARBA00022729"/>
    </source>
</evidence>
<evidence type="ECO:0000259" key="4">
    <source>
        <dbReference type="Pfam" id="PF24517"/>
    </source>
</evidence>
<keyword evidence="6" id="KW-1185">Reference proteome</keyword>
<evidence type="ECO:0000313" key="6">
    <source>
        <dbReference type="Proteomes" id="UP000323521"/>
    </source>
</evidence>
<dbReference type="OrthoDB" id="1788403at2"/>
<dbReference type="Proteomes" id="UP000323521">
    <property type="component" value="Chromosome"/>
</dbReference>
<reference evidence="5 6" key="1">
    <citation type="submission" date="2016-10" db="EMBL/GenBank/DDBJ databases">
        <title>Complete Genome Sequence of Peptococcaceae strain DCMF.</title>
        <authorList>
            <person name="Edwards R.J."/>
            <person name="Holland S.I."/>
            <person name="Deshpande N.P."/>
            <person name="Wong Y.K."/>
            <person name="Ertan H."/>
            <person name="Manefield M."/>
            <person name="Russell T.L."/>
            <person name="Lee M.J."/>
        </authorList>
    </citation>
    <scope>NUCLEOTIDE SEQUENCE [LARGE SCALE GENOMIC DNA]</scope>
    <source>
        <strain evidence="5 6">DCMF</strain>
    </source>
</reference>
<proteinExistence type="predicted"/>
<dbReference type="EMBL" id="CP017634">
    <property type="protein sequence ID" value="ATW24562.1"/>
    <property type="molecule type" value="Genomic_DNA"/>
</dbReference>
<protein>
    <recommendedName>
        <fullName evidence="4">Carbohydrate-binding module family 96 domain-containing protein</fullName>
    </recommendedName>
</protein>
<evidence type="ECO:0000256" key="1">
    <source>
        <dbReference type="ARBA" id="ARBA00004613"/>
    </source>
</evidence>
<sequence>MPTVTLGIPDTTFVSSALADTDFSFSPLIYTGTEPTFQECISLLQVVLPSLPVTAVESALLQLAVIVKNGAAPSPVVVNRVTSPFSTDTVTYHTRPSYTATPSQINVTTSDLFTVVEIDVTTLVNSWLDGTFPNYGIALTNSDGTTAVEFGTDNIVYEDYFPKLVLTYSSTPVEADTAICFSYAQLAHIIEQLVQLYPTSTMAVYTKGFSPSAVTGRPYQLYSSPEGTYGMIFLLNDAGQQYGIPLDAITAIYAGDGTVYNPSITYLTPPAFPPGCDKNLLTALHDYLPVSTDVQLYMGSIISASGTIYKNEIGVVVLSDSNGNTPIFIPVTNIEVIIPLDQSTLQRAAHPLITITNKA</sequence>
<dbReference type="RefSeq" id="WP_148133760.1">
    <property type="nucleotide sequence ID" value="NZ_CP017634.1"/>
</dbReference>
<gene>
    <name evidence="5" type="ORF">DCMF_06985</name>
</gene>